<feature type="transmembrane region" description="Helical" evidence="1">
    <location>
        <begin position="84"/>
        <end position="108"/>
    </location>
</feature>
<evidence type="ECO:0008006" key="4">
    <source>
        <dbReference type="Google" id="ProtNLM"/>
    </source>
</evidence>
<feature type="transmembrane region" description="Helical" evidence="1">
    <location>
        <begin position="307"/>
        <end position="327"/>
    </location>
</feature>
<keyword evidence="3" id="KW-1185">Reference proteome</keyword>
<organism evidence="2 3">
    <name type="scientific">Deinococcus koreensis</name>
    <dbReference type="NCBI Taxonomy" id="2054903"/>
    <lineage>
        <taxon>Bacteria</taxon>
        <taxon>Thermotogati</taxon>
        <taxon>Deinococcota</taxon>
        <taxon>Deinococci</taxon>
        <taxon>Deinococcales</taxon>
        <taxon>Deinococcaceae</taxon>
        <taxon>Deinococcus</taxon>
    </lineage>
</organism>
<sequence>MKRSEAPTSKVSRTLGLMTSGTYSNDPLANQNASERLLNEANSRPRISWRGIFAGVVAGIAVQVALSLLGVAIGAGTIDTAGGLALSAVIWGALSLLISSFLAGYTAVRAGNQALVTRGQFTGLLTGFLMMLALTLVLSNVVRGLVGTASNVIGSVATGAANAATAAGSAAAANPGTQDAAQSLLGSLNADTIGQIIGEASPGLSEEQSTAAARVVSGIITRAGNDLGENLGNVSNVSDFVTNRVNNIQNALSGPEFVTRLTRQGLTQQQAQATQTAIVAQAKRVQQQATDAAEAAARIARQAATTAAWASLLAAGLIIGASVLGGHRAASTREKIRDAAQKS</sequence>
<comment type="caution">
    <text evidence="2">The sequence shown here is derived from an EMBL/GenBank/DDBJ whole genome shotgun (WGS) entry which is preliminary data.</text>
</comment>
<keyword evidence="1" id="KW-0472">Membrane</keyword>
<evidence type="ECO:0000256" key="1">
    <source>
        <dbReference type="SAM" id="Phobius"/>
    </source>
</evidence>
<reference evidence="2 3" key="1">
    <citation type="submission" date="2018-01" db="EMBL/GenBank/DDBJ databases">
        <title>Deinococcus koreensis sp. nov., a radiation-resistant bacterium isolated from river water.</title>
        <authorList>
            <person name="Choi A."/>
        </authorList>
    </citation>
    <scope>NUCLEOTIDE SEQUENCE [LARGE SCALE GENOMIC DNA]</scope>
    <source>
        <strain evidence="2 3">SJW1-2</strain>
    </source>
</reference>
<keyword evidence="1" id="KW-0812">Transmembrane</keyword>
<protein>
    <recommendedName>
        <fullName evidence="4">PhnA-like protein</fullName>
    </recommendedName>
</protein>
<evidence type="ECO:0000313" key="2">
    <source>
        <dbReference type="EMBL" id="PNY79519.1"/>
    </source>
</evidence>
<gene>
    <name evidence="2" type="ORF">CVO96_19015</name>
</gene>
<dbReference type="EMBL" id="PPPD01000003">
    <property type="protein sequence ID" value="PNY79519.1"/>
    <property type="molecule type" value="Genomic_DNA"/>
</dbReference>
<name>A0A2K3USL1_9DEIO</name>
<proteinExistence type="predicted"/>
<dbReference type="AlphaFoldDB" id="A0A2K3USL1"/>
<accession>A0A2K3USL1</accession>
<feature type="transmembrane region" description="Helical" evidence="1">
    <location>
        <begin position="120"/>
        <end position="142"/>
    </location>
</feature>
<feature type="transmembrane region" description="Helical" evidence="1">
    <location>
        <begin position="52"/>
        <end position="78"/>
    </location>
</feature>
<evidence type="ECO:0000313" key="3">
    <source>
        <dbReference type="Proteomes" id="UP000236379"/>
    </source>
</evidence>
<dbReference type="Proteomes" id="UP000236379">
    <property type="component" value="Unassembled WGS sequence"/>
</dbReference>
<keyword evidence="1" id="KW-1133">Transmembrane helix</keyword>